<evidence type="ECO:0000256" key="5">
    <source>
        <dbReference type="ARBA" id="ARBA00023136"/>
    </source>
</evidence>
<evidence type="ECO:0000259" key="8">
    <source>
        <dbReference type="Pfam" id="PF02687"/>
    </source>
</evidence>
<evidence type="ECO:0000256" key="1">
    <source>
        <dbReference type="ARBA" id="ARBA00004651"/>
    </source>
</evidence>
<feature type="transmembrane region" description="Helical" evidence="7">
    <location>
        <begin position="383"/>
        <end position="404"/>
    </location>
</feature>
<dbReference type="Pfam" id="PF12704">
    <property type="entry name" value="MacB_PCD"/>
    <property type="match status" value="1"/>
</dbReference>
<proteinExistence type="inferred from homology"/>
<evidence type="ECO:0000256" key="6">
    <source>
        <dbReference type="ARBA" id="ARBA00038076"/>
    </source>
</evidence>
<organism evidence="12">
    <name type="scientific">Caldiarchaeum subterraneum</name>
    <dbReference type="NCBI Taxonomy" id="311458"/>
    <lineage>
        <taxon>Archaea</taxon>
        <taxon>Nitrososphaerota</taxon>
        <taxon>Candidatus Caldarchaeales</taxon>
        <taxon>Candidatus Caldarchaeaceae</taxon>
        <taxon>Candidatus Caldarchaeum</taxon>
    </lineage>
</organism>
<dbReference type="EMBL" id="DTAD01000017">
    <property type="protein sequence ID" value="HGN89780.1"/>
    <property type="molecule type" value="Genomic_DNA"/>
</dbReference>
<comment type="similarity">
    <text evidence="6">Belongs to the ABC-4 integral membrane protein family.</text>
</comment>
<dbReference type="Pfam" id="PF02687">
    <property type="entry name" value="FtsX"/>
    <property type="match status" value="1"/>
</dbReference>
<dbReference type="EMBL" id="DRXS01000244">
    <property type="protein sequence ID" value="HHR41073.1"/>
    <property type="molecule type" value="Genomic_DNA"/>
</dbReference>
<keyword evidence="5 7" id="KW-0472">Membrane</keyword>
<reference evidence="12" key="1">
    <citation type="journal article" date="2020" name="mSystems">
        <title>Genome- and Community-Level Interaction Insights into Carbon Utilization and Element Cycling Functions of Hydrothermarchaeota in Hydrothermal Sediment.</title>
        <authorList>
            <person name="Zhou Z."/>
            <person name="Liu Y."/>
            <person name="Xu W."/>
            <person name="Pan J."/>
            <person name="Luo Z.H."/>
            <person name="Li M."/>
        </authorList>
    </citation>
    <scope>NUCLEOTIDE SEQUENCE [LARGE SCALE GENOMIC DNA]</scope>
    <source>
        <strain evidence="12">SpSt-1084</strain>
        <strain evidence="11">SpSt-613</strain>
        <strain evidence="10">SpSt-669</strain>
    </source>
</reference>
<evidence type="ECO:0000256" key="3">
    <source>
        <dbReference type="ARBA" id="ARBA00022692"/>
    </source>
</evidence>
<comment type="caution">
    <text evidence="12">The sequence shown here is derived from an EMBL/GenBank/DDBJ whole genome shotgun (WGS) entry which is preliminary data.</text>
</comment>
<evidence type="ECO:0000259" key="9">
    <source>
        <dbReference type="Pfam" id="PF12704"/>
    </source>
</evidence>
<evidence type="ECO:0000313" key="11">
    <source>
        <dbReference type="EMBL" id="HGN89780.1"/>
    </source>
</evidence>
<keyword evidence="2" id="KW-1003">Cell membrane</keyword>
<comment type="subcellular location">
    <subcellularLocation>
        <location evidence="1">Cell membrane</location>
        <topology evidence="1">Multi-pass membrane protein</topology>
    </subcellularLocation>
</comment>
<dbReference type="InterPro" id="IPR025857">
    <property type="entry name" value="MacB_PCD"/>
</dbReference>
<name>A0A7C5U704_CALS0</name>
<evidence type="ECO:0000256" key="7">
    <source>
        <dbReference type="SAM" id="Phobius"/>
    </source>
</evidence>
<dbReference type="AlphaFoldDB" id="A0A7C5U704"/>
<sequence>MRFADLLMLSLKPWSERRVRAALLVVAVAIGVASVIALVSQTAGVQQAVVRQLQTLGPTSIVITPIGRTQLTDADIALLSSIPNIQDVIPMLSTRVYISRAGQDVELTLVGVNPLKLEALLGDVRLIEGQLYPPAQVPIGVAGYEVAYPPTLGGVQEISVSQALFVEQRTQSFTRRIPLMISGILDRYGASAFVSIDGSIFMPIDTLKTILNRHDYNLILVRADKAENVQQVVDQLTTIYGERVRVVALQTLASTISGVIGQFGVLLGSVAGISLAVAGLGIMNIMLVTVIERTKEIGVMKAVGYSEGDILQIFLMEALFIGLVGGVVGVVLGFASSLILPMFFGGFLPFGGGFRPPAGGPGGPFGGQQAVQLTITPVFTPEIILTSFSIAVIISVAAGIYPAWRASRMDPIKAIRYE</sequence>
<evidence type="ECO:0000256" key="4">
    <source>
        <dbReference type="ARBA" id="ARBA00022989"/>
    </source>
</evidence>
<evidence type="ECO:0000256" key="2">
    <source>
        <dbReference type="ARBA" id="ARBA00022475"/>
    </source>
</evidence>
<dbReference type="PANTHER" id="PTHR30572">
    <property type="entry name" value="MEMBRANE COMPONENT OF TRANSPORTER-RELATED"/>
    <property type="match status" value="1"/>
</dbReference>
<feature type="domain" description="MacB-like periplasmic core" evidence="9">
    <location>
        <begin position="22"/>
        <end position="238"/>
    </location>
</feature>
<evidence type="ECO:0000313" key="12">
    <source>
        <dbReference type="EMBL" id="HHR41073.1"/>
    </source>
</evidence>
<accession>A0A7C5U704</accession>
<protein>
    <submittedName>
        <fullName evidence="12">ABC transporter permease</fullName>
    </submittedName>
</protein>
<gene>
    <name evidence="12" type="ORF">ENM42_04500</name>
    <name evidence="11" type="ORF">ENT82_01440</name>
    <name evidence="10" type="ORF">ENU43_01065</name>
</gene>
<keyword evidence="4 7" id="KW-1133">Transmembrane helix</keyword>
<feature type="transmembrane region" description="Helical" evidence="7">
    <location>
        <begin position="263"/>
        <end position="291"/>
    </location>
</feature>
<dbReference type="GO" id="GO:0005886">
    <property type="term" value="C:plasma membrane"/>
    <property type="evidence" value="ECO:0007669"/>
    <property type="project" value="UniProtKB-SubCell"/>
</dbReference>
<dbReference type="InterPro" id="IPR050250">
    <property type="entry name" value="Macrolide_Exporter_MacB"/>
</dbReference>
<dbReference type="EMBL" id="DTCM01000014">
    <property type="protein sequence ID" value="HGL40249.1"/>
    <property type="molecule type" value="Genomic_DNA"/>
</dbReference>
<dbReference type="GO" id="GO:0022857">
    <property type="term" value="F:transmembrane transporter activity"/>
    <property type="evidence" value="ECO:0007669"/>
    <property type="project" value="TreeGrafter"/>
</dbReference>
<evidence type="ECO:0000313" key="10">
    <source>
        <dbReference type="EMBL" id="HGL40249.1"/>
    </source>
</evidence>
<dbReference type="PANTHER" id="PTHR30572:SF4">
    <property type="entry name" value="ABC TRANSPORTER PERMEASE YTRF"/>
    <property type="match status" value="1"/>
</dbReference>
<feature type="transmembrane region" description="Helical" evidence="7">
    <location>
        <begin position="318"/>
        <end position="344"/>
    </location>
</feature>
<feature type="domain" description="ABC3 transporter permease C-terminal" evidence="8">
    <location>
        <begin position="269"/>
        <end position="411"/>
    </location>
</feature>
<dbReference type="InterPro" id="IPR003838">
    <property type="entry name" value="ABC3_permease_C"/>
</dbReference>
<keyword evidence="3 7" id="KW-0812">Transmembrane</keyword>